<gene>
    <name evidence="5" type="ORF">GGR23_001085</name>
</gene>
<organism evidence="5 6">
    <name type="scientific">Gellertiella hungarica</name>
    <dbReference type="NCBI Taxonomy" id="1572859"/>
    <lineage>
        <taxon>Bacteria</taxon>
        <taxon>Pseudomonadati</taxon>
        <taxon>Pseudomonadota</taxon>
        <taxon>Alphaproteobacteria</taxon>
        <taxon>Hyphomicrobiales</taxon>
        <taxon>Rhizobiaceae</taxon>
        <taxon>Gellertiella</taxon>
    </lineage>
</organism>
<dbReference type="SUPFAM" id="SSF53850">
    <property type="entry name" value="Periplasmic binding protein-like II"/>
    <property type="match status" value="1"/>
</dbReference>
<feature type="chain" id="PRO_5031047214" evidence="3">
    <location>
        <begin position="21"/>
        <end position="291"/>
    </location>
</feature>
<dbReference type="PANTHER" id="PTHR35936:SF35">
    <property type="entry name" value="L-CYSTINE-BINDING PROTEIN TCYJ"/>
    <property type="match status" value="1"/>
</dbReference>
<feature type="signal peptide" evidence="3">
    <location>
        <begin position="1"/>
        <end position="20"/>
    </location>
</feature>
<keyword evidence="2 3" id="KW-0732">Signal</keyword>
<comment type="caution">
    <text evidence="5">The sequence shown here is derived from an EMBL/GenBank/DDBJ whole genome shotgun (WGS) entry which is preliminary data.</text>
</comment>
<evidence type="ECO:0000256" key="3">
    <source>
        <dbReference type="SAM" id="SignalP"/>
    </source>
</evidence>
<dbReference type="EMBL" id="JACIEZ010000002">
    <property type="protein sequence ID" value="MBB4063908.1"/>
    <property type="molecule type" value="Genomic_DNA"/>
</dbReference>
<keyword evidence="6" id="KW-1185">Reference proteome</keyword>
<protein>
    <submittedName>
        <fullName evidence="5">Polar amino acid transport system substrate-binding protein</fullName>
    </submittedName>
</protein>
<dbReference type="SMART" id="SM00062">
    <property type="entry name" value="PBPb"/>
    <property type="match status" value="1"/>
</dbReference>
<dbReference type="RefSeq" id="WP_183365139.1">
    <property type="nucleotide sequence ID" value="NZ_JACIEZ010000002.1"/>
</dbReference>
<dbReference type="GO" id="GO:0042597">
    <property type="term" value="C:periplasmic space"/>
    <property type="evidence" value="ECO:0007669"/>
    <property type="project" value="UniProtKB-SubCell"/>
</dbReference>
<evidence type="ECO:0000256" key="2">
    <source>
        <dbReference type="ARBA" id="ARBA00022729"/>
    </source>
</evidence>
<sequence length="291" mass="32049">MLKKIGLNFRSALLALLVLAAAGPVQGRAQEARTGGTAFPLLFDARERLAKPDLSGVARLRFLTSLDFPPFNFADSTGRPAGFHVDLAREICAELDITARCQIQAMPFEELRPALDRGEGDAIIAGVAITDELRANYLFSRPFMTLPARFLRNRAAELKGEGAAALKGRPLGVVGKSVHEAMARAYFPDARPVLFPDQEAMLKALKERKVDAVFADGVQLAFWAAGPEADKCCSLFDGPYYSTRYLGEGLTIMMRPEDSVLTQAMDHALLTLSREGRLKELYLRYFPYGLY</sequence>
<evidence type="ECO:0000313" key="5">
    <source>
        <dbReference type="EMBL" id="MBB4063908.1"/>
    </source>
</evidence>
<dbReference type="PANTHER" id="PTHR35936">
    <property type="entry name" value="MEMBRANE-BOUND LYTIC MUREIN TRANSGLYCOSYLASE F"/>
    <property type="match status" value="1"/>
</dbReference>
<proteinExistence type="predicted"/>
<evidence type="ECO:0000313" key="6">
    <source>
        <dbReference type="Proteomes" id="UP000528286"/>
    </source>
</evidence>
<evidence type="ECO:0000259" key="4">
    <source>
        <dbReference type="SMART" id="SM00062"/>
    </source>
</evidence>
<evidence type="ECO:0000256" key="1">
    <source>
        <dbReference type="ARBA" id="ARBA00004418"/>
    </source>
</evidence>
<reference evidence="5 6" key="1">
    <citation type="submission" date="2020-08" db="EMBL/GenBank/DDBJ databases">
        <title>Genomic Encyclopedia of Type Strains, Phase IV (KMG-IV): sequencing the most valuable type-strain genomes for metagenomic binning, comparative biology and taxonomic classification.</title>
        <authorList>
            <person name="Goeker M."/>
        </authorList>
    </citation>
    <scope>NUCLEOTIDE SEQUENCE [LARGE SCALE GENOMIC DNA]</scope>
    <source>
        <strain evidence="5 6">DSM 29853</strain>
    </source>
</reference>
<feature type="domain" description="Solute-binding protein family 3/N-terminal" evidence="4">
    <location>
        <begin position="59"/>
        <end position="289"/>
    </location>
</feature>
<comment type="subcellular location">
    <subcellularLocation>
        <location evidence="1">Periplasm</location>
    </subcellularLocation>
</comment>
<name>A0A7W6NJN4_9HYPH</name>
<dbReference type="Pfam" id="PF00497">
    <property type="entry name" value="SBP_bac_3"/>
    <property type="match status" value="1"/>
</dbReference>
<dbReference type="Proteomes" id="UP000528286">
    <property type="component" value="Unassembled WGS sequence"/>
</dbReference>
<accession>A0A7W6NJN4</accession>
<dbReference type="AlphaFoldDB" id="A0A7W6NJN4"/>
<dbReference type="InterPro" id="IPR001638">
    <property type="entry name" value="Solute-binding_3/MltF_N"/>
</dbReference>
<dbReference type="Gene3D" id="3.40.190.10">
    <property type="entry name" value="Periplasmic binding protein-like II"/>
    <property type="match status" value="2"/>
</dbReference>